<dbReference type="PANTHER" id="PTHR33845:SF1">
    <property type="entry name" value="C2H2-TYPE DOMAIN-CONTAINING PROTEIN"/>
    <property type="match status" value="1"/>
</dbReference>
<dbReference type="EMBL" id="LSMT01000522">
    <property type="protein sequence ID" value="PFX16736.1"/>
    <property type="molecule type" value="Genomic_DNA"/>
</dbReference>
<dbReference type="InterPro" id="IPR013087">
    <property type="entry name" value="Znf_C2H2_type"/>
</dbReference>
<feature type="domain" description="C2H2-type" evidence="1">
    <location>
        <begin position="290"/>
        <end position="314"/>
    </location>
</feature>
<gene>
    <name evidence="2" type="ORF">AWC38_SpisGene18980</name>
</gene>
<name>A0A2B4RHT3_STYPI</name>
<organism evidence="2 3">
    <name type="scientific">Stylophora pistillata</name>
    <name type="common">Smooth cauliflower coral</name>
    <dbReference type="NCBI Taxonomy" id="50429"/>
    <lineage>
        <taxon>Eukaryota</taxon>
        <taxon>Metazoa</taxon>
        <taxon>Cnidaria</taxon>
        <taxon>Anthozoa</taxon>
        <taxon>Hexacorallia</taxon>
        <taxon>Scleractinia</taxon>
        <taxon>Astrocoeniina</taxon>
        <taxon>Pocilloporidae</taxon>
        <taxon>Stylophora</taxon>
    </lineage>
</organism>
<proteinExistence type="predicted"/>
<reference evidence="3" key="1">
    <citation type="journal article" date="2017" name="bioRxiv">
        <title>Comparative analysis of the genomes of Stylophora pistillata and Acropora digitifera provides evidence for extensive differences between species of corals.</title>
        <authorList>
            <person name="Voolstra C.R."/>
            <person name="Li Y."/>
            <person name="Liew Y.J."/>
            <person name="Baumgarten S."/>
            <person name="Zoccola D."/>
            <person name="Flot J.-F."/>
            <person name="Tambutte S."/>
            <person name="Allemand D."/>
            <person name="Aranda M."/>
        </authorList>
    </citation>
    <scope>NUCLEOTIDE SEQUENCE [LARGE SCALE GENOMIC DNA]</scope>
</reference>
<accession>A0A2B4RHT3</accession>
<comment type="caution">
    <text evidence="2">The sequence shown here is derived from an EMBL/GenBank/DDBJ whole genome shotgun (WGS) entry which is preliminary data.</text>
</comment>
<evidence type="ECO:0000313" key="2">
    <source>
        <dbReference type="EMBL" id="PFX16736.1"/>
    </source>
</evidence>
<dbReference type="PROSITE" id="PS00028">
    <property type="entry name" value="ZINC_FINGER_C2H2_1"/>
    <property type="match status" value="1"/>
</dbReference>
<evidence type="ECO:0000313" key="3">
    <source>
        <dbReference type="Proteomes" id="UP000225706"/>
    </source>
</evidence>
<keyword evidence="3" id="KW-1185">Reference proteome</keyword>
<dbReference type="AlphaFoldDB" id="A0A2B4RHT3"/>
<dbReference type="PANTHER" id="PTHR33845">
    <property type="entry name" value="C2H2-TYPE DOMAIN-CONTAINING PROTEIN"/>
    <property type="match status" value="1"/>
</dbReference>
<protein>
    <recommendedName>
        <fullName evidence="1">C2H2-type domain-containing protein</fullName>
    </recommendedName>
</protein>
<evidence type="ECO:0000259" key="1">
    <source>
        <dbReference type="PROSITE" id="PS00028"/>
    </source>
</evidence>
<sequence length="318" mass="36926">MITFDGVEKKEDLKHDHGEAREAILQWKAHIIGTKNQERAKQNLLASLRKNAFLIFMYWAMKFIQLKYREKQSEWFGNRGINWHVISVITRNAEDNDLEIMLNVYLFESCAKTGTRFAQFWKTFSVTSNRSSPSLTRYDFSEPQSGKDVCDRIISPMKWEICRYCNEGHKILTAADMHEALKVRQVKGSSVAVCELVSEREELRIKRINNFSFFHNFANEKGGLRFSEAYEVGKGKLIPWSELILEEQDPVVLREVENHGFFATGPRAINQNRNHSQGSSDDNEVMLFHCPEKGCCTEFTSSVDFQDHVHRGEHSKRH</sequence>
<dbReference type="Proteomes" id="UP000225706">
    <property type="component" value="Unassembled WGS sequence"/>
</dbReference>